<feature type="compositionally biased region" description="Polar residues" evidence="2">
    <location>
        <begin position="921"/>
        <end position="940"/>
    </location>
</feature>
<evidence type="ECO:0000259" key="4">
    <source>
        <dbReference type="PROSITE" id="PS50105"/>
    </source>
</evidence>
<dbReference type="InterPro" id="IPR036034">
    <property type="entry name" value="PDZ_sf"/>
</dbReference>
<dbReference type="Pfam" id="PF06663">
    <property type="entry name" value="CNK2_3_dom"/>
    <property type="match status" value="1"/>
</dbReference>
<evidence type="ECO:0000259" key="3">
    <source>
        <dbReference type="PROSITE" id="PS50003"/>
    </source>
</evidence>
<dbReference type="Gene3D" id="2.30.42.10">
    <property type="match status" value="1"/>
</dbReference>
<evidence type="ECO:0000313" key="8">
    <source>
        <dbReference type="Proteomes" id="UP001228049"/>
    </source>
</evidence>
<dbReference type="GO" id="GO:0009966">
    <property type="term" value="P:regulation of signal transduction"/>
    <property type="evidence" value="ECO:0007669"/>
    <property type="project" value="InterPro"/>
</dbReference>
<dbReference type="SMART" id="SM00454">
    <property type="entry name" value="SAM"/>
    <property type="match status" value="1"/>
</dbReference>
<dbReference type="Pfam" id="PF00169">
    <property type="entry name" value="PH"/>
    <property type="match status" value="1"/>
</dbReference>
<proteinExistence type="inferred from homology"/>
<dbReference type="InterPro" id="IPR051566">
    <property type="entry name" value="CNKSR"/>
</dbReference>
<name>A0AAD9CMV3_DISEL</name>
<comment type="similarity">
    <text evidence="1">Belongs to the CNKSR family.</text>
</comment>
<dbReference type="PANTHER" id="PTHR12844:SF12">
    <property type="entry name" value="CONNECTOR ENHANCER OF KINASE SUPPRESSOR OF RAS 2"/>
    <property type="match status" value="1"/>
</dbReference>
<keyword evidence="8" id="KW-1185">Reference proteome</keyword>
<feature type="compositionally biased region" description="Acidic residues" evidence="2">
    <location>
        <begin position="901"/>
        <end position="912"/>
    </location>
</feature>
<dbReference type="PROSITE" id="PS51290">
    <property type="entry name" value="CRIC"/>
    <property type="match status" value="1"/>
</dbReference>
<dbReference type="InterPro" id="IPR001478">
    <property type="entry name" value="PDZ"/>
</dbReference>
<dbReference type="FunFam" id="2.30.42.10:FF:000060">
    <property type="entry name" value="Connector enhancer of kinase suppressor of Ras 2"/>
    <property type="match status" value="1"/>
</dbReference>
<organism evidence="7 8">
    <name type="scientific">Dissostichus eleginoides</name>
    <name type="common">Patagonian toothfish</name>
    <name type="synonym">Dissostichus amissus</name>
    <dbReference type="NCBI Taxonomy" id="100907"/>
    <lineage>
        <taxon>Eukaryota</taxon>
        <taxon>Metazoa</taxon>
        <taxon>Chordata</taxon>
        <taxon>Craniata</taxon>
        <taxon>Vertebrata</taxon>
        <taxon>Euteleostomi</taxon>
        <taxon>Actinopterygii</taxon>
        <taxon>Neopterygii</taxon>
        <taxon>Teleostei</taxon>
        <taxon>Neoteleostei</taxon>
        <taxon>Acanthomorphata</taxon>
        <taxon>Eupercaria</taxon>
        <taxon>Perciformes</taxon>
        <taxon>Notothenioidei</taxon>
        <taxon>Nototheniidae</taxon>
        <taxon>Dissostichus</taxon>
    </lineage>
</organism>
<dbReference type="AlphaFoldDB" id="A0AAD9CMV3"/>
<feature type="domain" description="PH" evidence="3">
    <location>
        <begin position="790"/>
        <end position="887"/>
    </location>
</feature>
<feature type="compositionally biased region" description="Low complexity" evidence="2">
    <location>
        <begin position="974"/>
        <end position="984"/>
    </location>
</feature>
<feature type="region of interest" description="Disordered" evidence="2">
    <location>
        <begin position="678"/>
        <end position="755"/>
    </location>
</feature>
<dbReference type="GO" id="GO:0016301">
    <property type="term" value="F:kinase activity"/>
    <property type="evidence" value="ECO:0007669"/>
    <property type="project" value="UniProtKB-KW"/>
</dbReference>
<gene>
    <name evidence="7" type="ORF">KUDE01_011874</name>
</gene>
<evidence type="ECO:0000259" key="5">
    <source>
        <dbReference type="PROSITE" id="PS50106"/>
    </source>
</evidence>
<feature type="compositionally biased region" description="Low complexity" evidence="2">
    <location>
        <begin position="702"/>
        <end position="717"/>
    </location>
</feature>
<dbReference type="SMART" id="SM00233">
    <property type="entry name" value="PH"/>
    <property type="match status" value="1"/>
</dbReference>
<dbReference type="SUPFAM" id="SSF47769">
    <property type="entry name" value="SAM/Pointed domain"/>
    <property type="match status" value="1"/>
</dbReference>
<feature type="domain" description="SAM" evidence="4">
    <location>
        <begin position="11"/>
        <end position="60"/>
    </location>
</feature>
<evidence type="ECO:0000259" key="6">
    <source>
        <dbReference type="PROSITE" id="PS51290"/>
    </source>
</evidence>
<dbReference type="SUPFAM" id="SSF50156">
    <property type="entry name" value="PDZ domain-like"/>
    <property type="match status" value="1"/>
</dbReference>
<dbReference type="CDD" id="cd01260">
    <property type="entry name" value="PH_CNK_mammalian-like"/>
    <property type="match status" value="1"/>
</dbReference>
<protein>
    <submittedName>
        <fullName evidence="7">Connector enhancer of kinase suppressor of ras 2</fullName>
    </submittedName>
</protein>
<feature type="domain" description="PDZ" evidence="5">
    <location>
        <begin position="241"/>
        <end position="312"/>
    </location>
</feature>
<dbReference type="InterPro" id="IPR017874">
    <property type="entry name" value="CRIC_domain"/>
</dbReference>
<evidence type="ECO:0000256" key="2">
    <source>
        <dbReference type="SAM" id="MobiDB-lite"/>
    </source>
</evidence>
<evidence type="ECO:0000256" key="1">
    <source>
        <dbReference type="ARBA" id="ARBA00009498"/>
    </source>
</evidence>
<dbReference type="CDD" id="cd06748">
    <property type="entry name" value="PDZ_CNK1_2_3-like"/>
    <property type="match status" value="1"/>
</dbReference>
<dbReference type="InterPro" id="IPR013761">
    <property type="entry name" value="SAM/pointed_sf"/>
</dbReference>
<evidence type="ECO:0000313" key="7">
    <source>
        <dbReference type="EMBL" id="KAK1904693.1"/>
    </source>
</evidence>
<dbReference type="Proteomes" id="UP001228049">
    <property type="component" value="Unassembled WGS sequence"/>
</dbReference>
<dbReference type="GO" id="GO:0016020">
    <property type="term" value="C:membrane"/>
    <property type="evidence" value="ECO:0007669"/>
    <property type="project" value="InterPro"/>
</dbReference>
<feature type="compositionally biased region" description="Low complexity" evidence="2">
    <location>
        <begin position="744"/>
        <end position="753"/>
    </location>
</feature>
<dbReference type="PROSITE" id="PS50003">
    <property type="entry name" value="PH_DOMAIN"/>
    <property type="match status" value="1"/>
</dbReference>
<dbReference type="SUPFAM" id="SSF50729">
    <property type="entry name" value="PH domain-like"/>
    <property type="match status" value="1"/>
</dbReference>
<dbReference type="InterPro" id="IPR001660">
    <property type="entry name" value="SAM"/>
</dbReference>
<keyword evidence="7" id="KW-0808">Transferase</keyword>
<feature type="compositionally biased region" description="Basic and acidic residues" evidence="2">
    <location>
        <begin position="683"/>
        <end position="694"/>
    </location>
</feature>
<dbReference type="GO" id="GO:0005737">
    <property type="term" value="C:cytoplasm"/>
    <property type="evidence" value="ECO:0007669"/>
    <property type="project" value="InterPro"/>
</dbReference>
<accession>A0AAD9CMV3</accession>
<keyword evidence="7" id="KW-0418">Kinase</keyword>
<dbReference type="Gene3D" id="2.30.29.30">
    <property type="entry name" value="Pleckstrin-homology domain (PH domain)/Phosphotyrosine-binding domain (PTB)"/>
    <property type="match status" value="1"/>
</dbReference>
<feature type="domain" description="CRIC" evidence="6">
    <location>
        <begin position="68"/>
        <end position="162"/>
    </location>
</feature>
<feature type="compositionally biased region" description="Basic and acidic residues" evidence="2">
    <location>
        <begin position="955"/>
        <end position="966"/>
    </location>
</feature>
<dbReference type="InterPro" id="IPR001849">
    <property type="entry name" value="PH_domain"/>
</dbReference>
<feature type="region of interest" description="Disordered" evidence="2">
    <location>
        <begin position="897"/>
        <end position="990"/>
    </location>
</feature>
<dbReference type="InterPro" id="IPR010599">
    <property type="entry name" value="CNK2/3_dom"/>
</dbReference>
<dbReference type="Pfam" id="PF10534">
    <property type="entry name" value="CRIC_ras_sig"/>
    <property type="match status" value="1"/>
</dbReference>
<comment type="caution">
    <text evidence="7">The sequence shown here is derived from an EMBL/GenBank/DDBJ whole genome shotgun (WGS) entry which is preliminary data.</text>
</comment>
<reference evidence="7" key="1">
    <citation type="submission" date="2023-04" db="EMBL/GenBank/DDBJ databases">
        <title>Chromosome-level genome of Chaenocephalus aceratus.</title>
        <authorList>
            <person name="Park H."/>
        </authorList>
    </citation>
    <scope>NUCLEOTIDE SEQUENCE</scope>
    <source>
        <strain evidence="7">DE</strain>
        <tissue evidence="7">Muscle</tissue>
    </source>
</reference>
<dbReference type="Gene3D" id="1.10.150.50">
    <property type="entry name" value="Transcription Factor, Ets-1"/>
    <property type="match status" value="1"/>
</dbReference>
<dbReference type="InterPro" id="IPR011993">
    <property type="entry name" value="PH-like_dom_sf"/>
</dbReference>
<dbReference type="PANTHER" id="PTHR12844">
    <property type="entry name" value="CONNECTOR ENCHANCER OF KINASE SUPPRESSOR OF RAS"/>
    <property type="match status" value="1"/>
</dbReference>
<sequence>MGKDKCLDDCLQQYVKSFEREQMGGEQLLHITHQELEELGVTRIGHQELILEAVDLLCALNYGLETENLRTLSHKLNASAKNLQNFILGRRRGGHYDGRASRRLPNDFLTSVVDLIGAAKNLLAWLDRSPFASVTEYSLLKNNIVQLCLELTTIVQQSLLRVCESVFVRVPGVSPGAEQIKPIPSLKGPEEREEEGATVDCTVYETENKILHVCKTLAGICDHIISLSSDSLVSQSAHLEVVHLTSIMPSEGLGMYIKSTYDGLHVITGTTENSPADLCKKIHAGDEVIQVNHQTVEMYMMSTTTTAAVMVLPVLCLCSYTLTPLIPHSGGGHKQGETEVCVQWRKGNEGMLGGGRAGRVGGKRKLSIGNGRSGAQVGWQLKNLVNALREDPCGVILTLKKRPQNTLSSTPALLRNVRWKPLGLQKRGTLSSPDDTCIYVSLSQAEPVPTSPTSTSPTPVGTLGMSKMDAPSMQDVYILSPVSGLYSTRDEMGLMSCDEINRYSVSSQSGSKGSEAVSYYLDQDSGQYFSLLEGDGPLGSDYDRTRNTGVRRRDKTPTHELLPYVFIISHFMAQLLCVFTSRPKNTDHMPQKLSPTLSLSHRLPATPPLLPRLDDSLIADWSFQVTSDPFPCLPNITGWPNPRNPAWARGGAESLSPHLDSDNSLLRYLSDDKILVIEEEPEGPGRESRRDSTRRSRRKSRNPSSPSFPISPSMLSSTLRLDQPPEALPRGADTLRADTIDRYSGSGSSGAASMRKSFHYTSLRTKTKKRSKGSLTSASRRRISCKDLGHGDCEGWLWKKKDAKGYFTQKWRKYWFILKESCLYWYTNQNDEKAEGFISLPEFRIDRAIECRRKFAFKACHPKIKSFFFATDYSYKPWMNRLGLAAIGYTPDDKVPRPDEDYWSESDQDEVDGSMTLKQEGPSSFCDTYHRTPSVNSSSPFPEPKHGRHFSSESTHSHSSAEDQRGDGMGMGTGSTSTHSSGCRSTHRERRSWQDLIETPLTSSGLHFLQTAPGENDYGGLMGSMAGDMGLYGGLGRHGMSPERRRQATLPAENDLRELRVESRERRVSEGRERRVSECREPEPLDGLEQLYRALEQANVTALGDSRPCSRQEFRRCFTQRARDPLLNDRLHRVRALRSTLKAKDSELAVICALLEDPGLCSQTFREWKQWHSDLYSDICQLSPGGTNGQDDLSPLAPPLMTHTHSFIETHV</sequence>
<dbReference type="PROSITE" id="PS50105">
    <property type="entry name" value="SAM_DOMAIN"/>
    <property type="match status" value="1"/>
</dbReference>
<dbReference type="PROSITE" id="PS50106">
    <property type="entry name" value="PDZ"/>
    <property type="match status" value="1"/>
</dbReference>
<dbReference type="Pfam" id="PF00536">
    <property type="entry name" value="SAM_1"/>
    <property type="match status" value="1"/>
</dbReference>
<dbReference type="EMBL" id="JASDAP010000004">
    <property type="protein sequence ID" value="KAK1904693.1"/>
    <property type="molecule type" value="Genomic_DNA"/>
</dbReference>